<protein>
    <submittedName>
        <fullName evidence="1">12618_t:CDS:1</fullName>
    </submittedName>
</protein>
<evidence type="ECO:0000313" key="1">
    <source>
        <dbReference type="EMBL" id="CAI2189031.1"/>
    </source>
</evidence>
<reference evidence="1" key="1">
    <citation type="submission" date="2022-08" db="EMBL/GenBank/DDBJ databases">
        <authorList>
            <person name="Kallberg Y."/>
            <person name="Tangrot J."/>
            <person name="Rosling A."/>
        </authorList>
    </citation>
    <scope>NUCLEOTIDE SEQUENCE</scope>
    <source>
        <strain evidence="1">Wild A</strain>
    </source>
</reference>
<dbReference type="EMBL" id="CAMKVN010005558">
    <property type="protein sequence ID" value="CAI2189031.1"/>
    <property type="molecule type" value="Genomic_DNA"/>
</dbReference>
<name>A0A9W4WV33_9GLOM</name>
<dbReference type="OrthoDB" id="2375675at2759"/>
<dbReference type="AlphaFoldDB" id="A0A9W4WV33"/>
<dbReference type="Proteomes" id="UP001153678">
    <property type="component" value="Unassembled WGS sequence"/>
</dbReference>
<proteinExistence type="predicted"/>
<accession>A0A9W4WV33</accession>
<keyword evidence="2" id="KW-1185">Reference proteome</keyword>
<comment type="caution">
    <text evidence="1">The sequence shown here is derived from an EMBL/GenBank/DDBJ whole genome shotgun (WGS) entry which is preliminary data.</text>
</comment>
<evidence type="ECO:0000313" key="2">
    <source>
        <dbReference type="Proteomes" id="UP001153678"/>
    </source>
</evidence>
<organism evidence="1 2">
    <name type="scientific">Funneliformis geosporum</name>
    <dbReference type="NCBI Taxonomy" id="1117311"/>
    <lineage>
        <taxon>Eukaryota</taxon>
        <taxon>Fungi</taxon>
        <taxon>Fungi incertae sedis</taxon>
        <taxon>Mucoromycota</taxon>
        <taxon>Glomeromycotina</taxon>
        <taxon>Glomeromycetes</taxon>
        <taxon>Glomerales</taxon>
        <taxon>Glomeraceae</taxon>
        <taxon>Funneliformis</taxon>
    </lineage>
</organism>
<gene>
    <name evidence="1" type="ORF">FWILDA_LOCUS13878</name>
</gene>
<sequence>MTKLSNWLNVKESLETTIEHLLKLKPPVKKNKKSASDTVKEFAHKCNPPRNIDFSDADMTRNHHAHGITKSVGKWNDEKLQRLSTLALELVECLGDEDAFESLLIIKRNLSSELAEQYALPMKRKHENNEDEFQERKRHMSDEELGELIDFALNIVNKL</sequence>